<evidence type="ECO:0000313" key="2">
    <source>
        <dbReference type="EMBL" id="KIY98445.1"/>
    </source>
</evidence>
<protein>
    <submittedName>
        <fullName evidence="2">Prolyl 4-hydroxylase</fullName>
        <ecNumber evidence="2">1.14.11.2</ecNumber>
    </submittedName>
</protein>
<dbReference type="GeneID" id="25742390"/>
<feature type="domain" description="ShKT" evidence="1">
    <location>
        <begin position="57"/>
        <end position="91"/>
    </location>
</feature>
<dbReference type="STRING" id="145388.A0A0D2MVU2"/>
<dbReference type="PROSITE" id="PS51670">
    <property type="entry name" value="SHKT"/>
    <property type="match status" value="1"/>
</dbReference>
<keyword evidence="2" id="KW-0560">Oxidoreductase</keyword>
<gene>
    <name evidence="2" type="ORF">MNEG_9515</name>
</gene>
<dbReference type="EMBL" id="KK102183">
    <property type="protein sequence ID" value="KIY98445.1"/>
    <property type="molecule type" value="Genomic_DNA"/>
</dbReference>
<dbReference type="GO" id="GO:0004656">
    <property type="term" value="F:procollagen-proline 4-dioxygenase activity"/>
    <property type="evidence" value="ECO:0007669"/>
    <property type="project" value="UniProtKB-EC"/>
</dbReference>
<dbReference type="Proteomes" id="UP000054498">
    <property type="component" value="Unassembled WGS sequence"/>
</dbReference>
<dbReference type="Gene3D" id="2.60.120.620">
    <property type="entry name" value="q2cbj1_9rhob like domain"/>
    <property type="match status" value="1"/>
</dbReference>
<dbReference type="SMART" id="SM00254">
    <property type="entry name" value="ShKT"/>
    <property type="match status" value="1"/>
</dbReference>
<name>A0A0D2MVU2_9CHLO</name>
<dbReference type="Pfam" id="PF01549">
    <property type="entry name" value="ShK"/>
    <property type="match status" value="1"/>
</dbReference>
<dbReference type="KEGG" id="mng:MNEG_9515"/>
<accession>A0A0D2MVU2</accession>
<reference evidence="2 3" key="1">
    <citation type="journal article" date="2013" name="BMC Genomics">
        <title>Reconstruction of the lipid metabolism for the microalga Monoraphidium neglectum from its genome sequence reveals characteristics suitable for biofuel production.</title>
        <authorList>
            <person name="Bogen C."/>
            <person name="Al-Dilaimi A."/>
            <person name="Albersmeier A."/>
            <person name="Wichmann J."/>
            <person name="Grundmann M."/>
            <person name="Rupp O."/>
            <person name="Lauersen K.J."/>
            <person name="Blifernez-Klassen O."/>
            <person name="Kalinowski J."/>
            <person name="Goesmann A."/>
            <person name="Mussgnug J.H."/>
            <person name="Kruse O."/>
        </authorList>
    </citation>
    <scope>NUCLEOTIDE SEQUENCE [LARGE SCALE GENOMIC DNA]</scope>
    <source>
        <strain evidence="2 3">SAG 48.87</strain>
    </source>
</reference>
<evidence type="ECO:0000313" key="3">
    <source>
        <dbReference type="Proteomes" id="UP000054498"/>
    </source>
</evidence>
<dbReference type="Gene3D" id="1.10.10.1940">
    <property type="match status" value="1"/>
</dbReference>
<keyword evidence="3" id="KW-1185">Reference proteome</keyword>
<dbReference type="OrthoDB" id="420380at2759"/>
<dbReference type="AlphaFoldDB" id="A0A0D2MVU2"/>
<sequence>MGLVVFYSLTPNGEIDLTSLHASCPTLKGEKWSATKWIHVSGFRQNADHQKAKWKGCADQNEYCGAWAATGECEKNPGYMRLNCRLACKLCSPAAAGAVAGAPSEPSKEL</sequence>
<organism evidence="2 3">
    <name type="scientific">Monoraphidium neglectum</name>
    <dbReference type="NCBI Taxonomy" id="145388"/>
    <lineage>
        <taxon>Eukaryota</taxon>
        <taxon>Viridiplantae</taxon>
        <taxon>Chlorophyta</taxon>
        <taxon>core chlorophytes</taxon>
        <taxon>Chlorophyceae</taxon>
        <taxon>CS clade</taxon>
        <taxon>Sphaeropleales</taxon>
        <taxon>Selenastraceae</taxon>
        <taxon>Monoraphidium</taxon>
    </lineage>
</organism>
<evidence type="ECO:0000259" key="1">
    <source>
        <dbReference type="PROSITE" id="PS51670"/>
    </source>
</evidence>
<dbReference type="InterPro" id="IPR003582">
    <property type="entry name" value="ShKT_dom"/>
</dbReference>
<dbReference type="EC" id="1.14.11.2" evidence="2"/>
<proteinExistence type="predicted"/>
<dbReference type="RefSeq" id="XP_013897465.1">
    <property type="nucleotide sequence ID" value="XM_014042011.1"/>
</dbReference>